<dbReference type="InterPro" id="IPR003594">
    <property type="entry name" value="HATPase_dom"/>
</dbReference>
<reference evidence="4" key="1">
    <citation type="journal article" date="2019" name="Int. J. Syst. Evol. Microbiol.">
        <title>The Global Catalogue of Microorganisms (GCM) 10K type strain sequencing project: providing services to taxonomists for standard genome sequencing and annotation.</title>
        <authorList>
            <consortium name="The Broad Institute Genomics Platform"/>
            <consortium name="The Broad Institute Genome Sequencing Center for Infectious Disease"/>
            <person name="Wu L."/>
            <person name="Ma J."/>
        </authorList>
    </citation>
    <scope>NUCLEOTIDE SEQUENCE [LARGE SCALE GENOMIC DNA]</scope>
    <source>
        <strain evidence="4">JCM 17440</strain>
    </source>
</reference>
<dbReference type="InterPro" id="IPR036890">
    <property type="entry name" value="HATPase_C_sf"/>
</dbReference>
<dbReference type="Proteomes" id="UP001501710">
    <property type="component" value="Unassembled WGS sequence"/>
</dbReference>
<organism evidence="3 4">
    <name type="scientific">Actinomadura meridiana</name>
    <dbReference type="NCBI Taxonomy" id="559626"/>
    <lineage>
        <taxon>Bacteria</taxon>
        <taxon>Bacillati</taxon>
        <taxon>Actinomycetota</taxon>
        <taxon>Actinomycetes</taxon>
        <taxon>Streptosporangiales</taxon>
        <taxon>Thermomonosporaceae</taxon>
        <taxon>Actinomadura</taxon>
    </lineage>
</organism>
<dbReference type="EMBL" id="BAABAS010000003">
    <property type="protein sequence ID" value="GAA4225411.1"/>
    <property type="molecule type" value="Genomic_DNA"/>
</dbReference>
<keyword evidence="1" id="KW-0808">Transferase</keyword>
<keyword evidence="1" id="KW-0723">Serine/threonine-protein kinase</keyword>
<dbReference type="Gene3D" id="3.30.565.10">
    <property type="entry name" value="Histidine kinase-like ATPase, C-terminal domain"/>
    <property type="match status" value="1"/>
</dbReference>
<protein>
    <recommendedName>
        <fullName evidence="2">Histidine kinase/HSP90-like ATPase domain-containing protein</fullName>
    </recommendedName>
</protein>
<proteinExistence type="predicted"/>
<comment type="caution">
    <text evidence="3">The sequence shown here is derived from an EMBL/GenBank/DDBJ whole genome shotgun (WGS) entry which is preliminary data.</text>
</comment>
<evidence type="ECO:0000313" key="4">
    <source>
        <dbReference type="Proteomes" id="UP001501710"/>
    </source>
</evidence>
<dbReference type="InterPro" id="IPR050267">
    <property type="entry name" value="Anti-sigma-factor_SerPK"/>
</dbReference>
<dbReference type="Pfam" id="PF13581">
    <property type="entry name" value="HATPase_c_2"/>
    <property type="match status" value="1"/>
</dbReference>
<accession>A0ABP8BUG0</accession>
<gene>
    <name evidence="3" type="ORF">GCM10022254_07290</name>
</gene>
<name>A0ABP8BUG0_9ACTN</name>
<dbReference type="CDD" id="cd16936">
    <property type="entry name" value="HATPase_RsbW-like"/>
    <property type="match status" value="1"/>
</dbReference>
<evidence type="ECO:0000256" key="1">
    <source>
        <dbReference type="ARBA" id="ARBA00022527"/>
    </source>
</evidence>
<evidence type="ECO:0000313" key="3">
    <source>
        <dbReference type="EMBL" id="GAA4225411.1"/>
    </source>
</evidence>
<dbReference type="PANTHER" id="PTHR35526:SF3">
    <property type="entry name" value="ANTI-SIGMA-F FACTOR RSBW"/>
    <property type="match status" value="1"/>
</dbReference>
<feature type="domain" description="Histidine kinase/HSP90-like ATPase" evidence="2">
    <location>
        <begin position="13"/>
        <end position="120"/>
    </location>
</feature>
<dbReference type="PANTHER" id="PTHR35526">
    <property type="entry name" value="ANTI-SIGMA-F FACTOR RSBW-RELATED"/>
    <property type="match status" value="1"/>
</dbReference>
<keyword evidence="1" id="KW-0418">Kinase</keyword>
<dbReference type="SUPFAM" id="SSF55874">
    <property type="entry name" value="ATPase domain of HSP90 chaperone/DNA topoisomerase II/histidine kinase"/>
    <property type="match status" value="1"/>
</dbReference>
<keyword evidence="4" id="KW-1185">Reference proteome</keyword>
<sequence>MEWSQTYPGLPSMVPAVRAFVRGLLEDSPRVFDAELVASELVANSLRYTPSGGTGGEFSINVSLLPGWSRVAVTDAGTGTWTWPDAALDAVAEYGRGLFLVEQVADKLGHDVTASGQRLWAEFIWDAES</sequence>
<dbReference type="RefSeq" id="WP_344889511.1">
    <property type="nucleotide sequence ID" value="NZ_BAABAS010000003.1"/>
</dbReference>
<evidence type="ECO:0000259" key="2">
    <source>
        <dbReference type="Pfam" id="PF13581"/>
    </source>
</evidence>